<feature type="compositionally biased region" description="Basic and acidic residues" evidence="1">
    <location>
        <begin position="1"/>
        <end position="16"/>
    </location>
</feature>
<feature type="region of interest" description="Disordered" evidence="1">
    <location>
        <begin position="123"/>
        <end position="148"/>
    </location>
</feature>
<accession>A0AAV7JUT6</accession>
<organism evidence="2 3">
    <name type="scientific">Oopsacas minuta</name>
    <dbReference type="NCBI Taxonomy" id="111878"/>
    <lineage>
        <taxon>Eukaryota</taxon>
        <taxon>Metazoa</taxon>
        <taxon>Porifera</taxon>
        <taxon>Hexactinellida</taxon>
        <taxon>Hexasterophora</taxon>
        <taxon>Lyssacinosida</taxon>
        <taxon>Leucopsacidae</taxon>
        <taxon>Oopsacas</taxon>
    </lineage>
</organism>
<feature type="compositionally biased region" description="Polar residues" evidence="1">
    <location>
        <begin position="20"/>
        <end position="30"/>
    </location>
</feature>
<protein>
    <submittedName>
        <fullName evidence="2">Uncharacterized protein</fullName>
    </submittedName>
</protein>
<sequence>MERFDNGNEDLHDDSGPGRPTSSKTCSNIERVQTILDEDRPITLREVGERVGVSKATLHSIITEDLEMSKVTARWVPKLFSKEQKRKRVRVSKELRSRYKTEEDFLDRIVTGGETWLHYYKPESKTQSKQWKRRDEPVPIKVKAQNQQ</sequence>
<evidence type="ECO:0000313" key="3">
    <source>
        <dbReference type="Proteomes" id="UP001165289"/>
    </source>
</evidence>
<evidence type="ECO:0000256" key="1">
    <source>
        <dbReference type="SAM" id="MobiDB-lite"/>
    </source>
</evidence>
<dbReference type="PANTHER" id="PTHR46060">
    <property type="entry name" value="MARINER MOS1 TRANSPOSASE-LIKE PROTEIN"/>
    <property type="match status" value="1"/>
</dbReference>
<dbReference type="EMBL" id="JAKMXF010000299">
    <property type="protein sequence ID" value="KAI6652470.1"/>
    <property type="molecule type" value="Genomic_DNA"/>
</dbReference>
<name>A0AAV7JUT6_9METZ</name>
<proteinExistence type="predicted"/>
<reference evidence="2 3" key="1">
    <citation type="journal article" date="2023" name="BMC Biol.">
        <title>The compact genome of the sponge Oopsacas minuta (Hexactinellida) is lacking key metazoan core genes.</title>
        <authorList>
            <person name="Santini S."/>
            <person name="Schenkelaars Q."/>
            <person name="Jourda C."/>
            <person name="Duchesne M."/>
            <person name="Belahbib H."/>
            <person name="Rocher C."/>
            <person name="Selva M."/>
            <person name="Riesgo A."/>
            <person name="Vervoort M."/>
            <person name="Leys S.P."/>
            <person name="Kodjabachian L."/>
            <person name="Le Bivic A."/>
            <person name="Borchiellini C."/>
            <person name="Claverie J.M."/>
            <person name="Renard E."/>
        </authorList>
    </citation>
    <scope>NUCLEOTIDE SEQUENCE [LARGE SCALE GENOMIC DNA]</scope>
    <source>
        <strain evidence="2">SPO-2</strain>
    </source>
</reference>
<dbReference type="AlphaFoldDB" id="A0AAV7JUT6"/>
<dbReference type="PANTHER" id="PTHR46060:SF1">
    <property type="entry name" value="MARINER MOS1 TRANSPOSASE-LIKE PROTEIN"/>
    <property type="match status" value="1"/>
</dbReference>
<dbReference type="Proteomes" id="UP001165289">
    <property type="component" value="Unassembled WGS sequence"/>
</dbReference>
<dbReference type="InterPro" id="IPR036397">
    <property type="entry name" value="RNaseH_sf"/>
</dbReference>
<comment type="caution">
    <text evidence="2">The sequence shown here is derived from an EMBL/GenBank/DDBJ whole genome shotgun (WGS) entry which is preliminary data.</text>
</comment>
<feature type="region of interest" description="Disordered" evidence="1">
    <location>
        <begin position="1"/>
        <end position="30"/>
    </location>
</feature>
<dbReference type="Gene3D" id="3.30.420.10">
    <property type="entry name" value="Ribonuclease H-like superfamily/Ribonuclease H"/>
    <property type="match status" value="1"/>
</dbReference>
<evidence type="ECO:0000313" key="2">
    <source>
        <dbReference type="EMBL" id="KAI6652470.1"/>
    </source>
</evidence>
<keyword evidence="3" id="KW-1185">Reference proteome</keyword>
<dbReference type="GO" id="GO:0003676">
    <property type="term" value="F:nucleic acid binding"/>
    <property type="evidence" value="ECO:0007669"/>
    <property type="project" value="InterPro"/>
</dbReference>
<gene>
    <name evidence="2" type="ORF">LOD99_7484</name>
</gene>
<dbReference type="InterPro" id="IPR052709">
    <property type="entry name" value="Transposase-MT_Hybrid"/>
</dbReference>